<protein>
    <submittedName>
        <fullName evidence="10">ExbD/TolR family protein</fullName>
    </submittedName>
</protein>
<keyword evidence="5 9" id="KW-1133">Transmembrane helix</keyword>
<evidence type="ECO:0000256" key="2">
    <source>
        <dbReference type="ARBA" id="ARBA00005811"/>
    </source>
</evidence>
<keyword evidence="7" id="KW-0653">Protein transport</keyword>
<evidence type="ECO:0000256" key="3">
    <source>
        <dbReference type="ARBA" id="ARBA00022475"/>
    </source>
</evidence>
<dbReference type="Proteomes" id="UP001595722">
    <property type="component" value="Unassembled WGS sequence"/>
</dbReference>
<sequence length="173" mass="19435">MKMSRRAKRMQRNHKRNKNGGTLNLTALMDIFTILVFFLMVNQSEVEVQNSDDIKLPVSVSENKPEEQVTIMVSDQQILVQGRMVVSTEVARQQTGEQLPLLKKELDYLASRSPLTPEQQQDGRPITIMGDKNIPYTLLKKVMNTSAKAGFNNISLAVEQKQPQQQPALQGGA</sequence>
<keyword evidence="6 9" id="KW-0472">Membrane</keyword>
<name>A0ABV7VQS6_9GAMM</name>
<comment type="similarity">
    <text evidence="2 7">Belongs to the ExbD/TolR family.</text>
</comment>
<keyword evidence="11" id="KW-1185">Reference proteome</keyword>
<gene>
    <name evidence="10" type="ORF">ACFOMG_07010</name>
</gene>
<evidence type="ECO:0000256" key="4">
    <source>
        <dbReference type="ARBA" id="ARBA00022692"/>
    </source>
</evidence>
<dbReference type="EMBL" id="JBHRYB010000005">
    <property type="protein sequence ID" value="MFC3679859.1"/>
    <property type="molecule type" value="Genomic_DNA"/>
</dbReference>
<comment type="caution">
    <text evidence="10">The sequence shown here is derived from an EMBL/GenBank/DDBJ whole genome shotgun (WGS) entry which is preliminary data.</text>
</comment>
<reference evidence="11" key="1">
    <citation type="journal article" date="2019" name="Int. J. Syst. Evol. Microbiol.">
        <title>The Global Catalogue of Microorganisms (GCM) 10K type strain sequencing project: providing services to taxonomists for standard genome sequencing and annotation.</title>
        <authorList>
            <consortium name="The Broad Institute Genomics Platform"/>
            <consortium name="The Broad Institute Genome Sequencing Center for Infectious Disease"/>
            <person name="Wu L."/>
            <person name="Ma J."/>
        </authorList>
    </citation>
    <scope>NUCLEOTIDE SEQUENCE [LARGE SCALE GENOMIC DNA]</scope>
    <source>
        <strain evidence="11">KCTC 42424</strain>
    </source>
</reference>
<evidence type="ECO:0000256" key="1">
    <source>
        <dbReference type="ARBA" id="ARBA00004162"/>
    </source>
</evidence>
<feature type="transmembrane region" description="Helical" evidence="9">
    <location>
        <begin position="21"/>
        <end position="41"/>
    </location>
</feature>
<dbReference type="InterPro" id="IPR003400">
    <property type="entry name" value="ExbD"/>
</dbReference>
<dbReference type="PANTHER" id="PTHR30558">
    <property type="entry name" value="EXBD MEMBRANE COMPONENT OF PMF-DRIVEN MACROMOLECULE IMPORT SYSTEM"/>
    <property type="match status" value="1"/>
</dbReference>
<evidence type="ECO:0000313" key="10">
    <source>
        <dbReference type="EMBL" id="MFC3679859.1"/>
    </source>
</evidence>
<proteinExistence type="inferred from homology"/>
<evidence type="ECO:0000256" key="8">
    <source>
        <dbReference type="SAM" id="MobiDB-lite"/>
    </source>
</evidence>
<evidence type="ECO:0000256" key="9">
    <source>
        <dbReference type="SAM" id="Phobius"/>
    </source>
</evidence>
<organism evidence="10 11">
    <name type="scientific">Bacterioplanoides pacificum</name>
    <dbReference type="NCBI Taxonomy" id="1171596"/>
    <lineage>
        <taxon>Bacteria</taxon>
        <taxon>Pseudomonadati</taxon>
        <taxon>Pseudomonadota</taxon>
        <taxon>Gammaproteobacteria</taxon>
        <taxon>Oceanospirillales</taxon>
        <taxon>Oceanospirillaceae</taxon>
        <taxon>Bacterioplanoides</taxon>
    </lineage>
</organism>
<dbReference type="PANTHER" id="PTHR30558:SF7">
    <property type="entry name" value="TOL-PAL SYSTEM PROTEIN TOLR"/>
    <property type="match status" value="1"/>
</dbReference>
<dbReference type="Pfam" id="PF02472">
    <property type="entry name" value="ExbD"/>
    <property type="match status" value="1"/>
</dbReference>
<keyword evidence="7" id="KW-0813">Transport</keyword>
<accession>A0ABV7VQS6</accession>
<dbReference type="Gene3D" id="3.30.420.270">
    <property type="match status" value="1"/>
</dbReference>
<keyword evidence="4 7" id="KW-0812">Transmembrane</keyword>
<feature type="region of interest" description="Disordered" evidence="8">
    <location>
        <begin position="1"/>
        <end position="20"/>
    </location>
</feature>
<evidence type="ECO:0000256" key="5">
    <source>
        <dbReference type="ARBA" id="ARBA00022989"/>
    </source>
</evidence>
<keyword evidence="3" id="KW-1003">Cell membrane</keyword>
<feature type="compositionally biased region" description="Basic residues" evidence="8">
    <location>
        <begin position="1"/>
        <end position="18"/>
    </location>
</feature>
<evidence type="ECO:0000256" key="6">
    <source>
        <dbReference type="ARBA" id="ARBA00023136"/>
    </source>
</evidence>
<evidence type="ECO:0000313" key="11">
    <source>
        <dbReference type="Proteomes" id="UP001595722"/>
    </source>
</evidence>
<comment type="subcellular location">
    <subcellularLocation>
        <location evidence="1">Cell membrane</location>
        <topology evidence="1">Single-pass membrane protein</topology>
    </subcellularLocation>
    <subcellularLocation>
        <location evidence="7">Cell membrane</location>
        <topology evidence="7">Single-pass type II membrane protein</topology>
    </subcellularLocation>
</comment>
<dbReference type="RefSeq" id="WP_376865654.1">
    <property type="nucleotide sequence ID" value="NZ_JBHRYB010000005.1"/>
</dbReference>
<evidence type="ECO:0000256" key="7">
    <source>
        <dbReference type="RuleBase" id="RU003879"/>
    </source>
</evidence>